<dbReference type="Proteomes" id="UP000000552">
    <property type="component" value="Chromosome"/>
</dbReference>
<feature type="domain" description="VOC" evidence="2">
    <location>
        <begin position="58"/>
        <end position="204"/>
    </location>
</feature>
<dbReference type="PANTHER" id="PTHR43048">
    <property type="entry name" value="METHYLMALONYL-COA EPIMERASE"/>
    <property type="match status" value="1"/>
</dbReference>
<evidence type="ECO:0000256" key="1">
    <source>
        <dbReference type="ARBA" id="ARBA00022723"/>
    </source>
</evidence>
<dbReference type="PROSITE" id="PS51819">
    <property type="entry name" value="VOC"/>
    <property type="match status" value="1"/>
</dbReference>
<dbReference type="GO" id="GO:0004493">
    <property type="term" value="F:methylmalonyl-CoA epimerase activity"/>
    <property type="evidence" value="ECO:0007669"/>
    <property type="project" value="TreeGrafter"/>
</dbReference>
<reference evidence="3 4" key="1">
    <citation type="journal article" date="2000" name="DNA Res.">
        <title>Complete genome structure of the nitrogen-fixing symbiotic bacterium Mesorhizobium loti.</title>
        <authorList>
            <person name="Kaneko T."/>
            <person name="Nakamura Y."/>
            <person name="Sato S."/>
            <person name="Asamizu E."/>
            <person name="Kato T."/>
            <person name="Sasamoto S."/>
            <person name="Watanabe A."/>
            <person name="Idesawa K."/>
            <person name="Ishikawa A."/>
            <person name="Kawashima K."/>
            <person name="Kimura T."/>
            <person name="Kishida Y."/>
            <person name="Kiyokawa C."/>
            <person name="Kohara M."/>
            <person name="Matsumoto M."/>
            <person name="Matsuno A."/>
            <person name="Mochizuki Y."/>
            <person name="Nakayama S."/>
            <person name="Nakazaki N."/>
            <person name="Shimpo S."/>
            <person name="Sugimoto M."/>
            <person name="Takeuchi C."/>
            <person name="Yamada M."/>
            <person name="Tabata S."/>
        </authorList>
    </citation>
    <scope>NUCLEOTIDE SEQUENCE [LARGE SCALE GENOMIC DNA]</scope>
    <source>
        <strain evidence="4">LMG 29417 / CECT 9101 / MAFF 303099</strain>
    </source>
</reference>
<dbReference type="eggNOG" id="COG0346">
    <property type="taxonomic scope" value="Bacteria"/>
</dbReference>
<organism evidence="3 4">
    <name type="scientific">Mesorhizobium japonicum (strain LMG 29417 / CECT 9101 / MAFF 303099)</name>
    <name type="common">Mesorhizobium loti (strain MAFF 303099)</name>
    <dbReference type="NCBI Taxonomy" id="266835"/>
    <lineage>
        <taxon>Bacteria</taxon>
        <taxon>Pseudomonadati</taxon>
        <taxon>Pseudomonadota</taxon>
        <taxon>Alphaproteobacteria</taxon>
        <taxon>Hyphomicrobiales</taxon>
        <taxon>Phyllobacteriaceae</taxon>
        <taxon>Mesorhizobium</taxon>
    </lineage>
</organism>
<dbReference type="SUPFAM" id="SSF54593">
    <property type="entry name" value="Glyoxalase/Bleomycin resistance protein/Dihydroxybiphenyl dioxygenase"/>
    <property type="match status" value="1"/>
</dbReference>
<dbReference type="Gene3D" id="3.10.180.10">
    <property type="entry name" value="2,3-Dihydroxybiphenyl 1,2-Dioxygenase, domain 1"/>
    <property type="match status" value="1"/>
</dbReference>
<gene>
    <name evidence="3" type="ordered locus">mll5435</name>
</gene>
<dbReference type="InterPro" id="IPR051785">
    <property type="entry name" value="MMCE/EMCE_epimerase"/>
</dbReference>
<dbReference type="InterPro" id="IPR037523">
    <property type="entry name" value="VOC_core"/>
</dbReference>
<dbReference type="GO" id="GO:0046491">
    <property type="term" value="P:L-methylmalonyl-CoA metabolic process"/>
    <property type="evidence" value="ECO:0007669"/>
    <property type="project" value="TreeGrafter"/>
</dbReference>
<dbReference type="PANTHER" id="PTHR43048:SF6">
    <property type="entry name" value="BLR8189 PROTEIN"/>
    <property type="match status" value="1"/>
</dbReference>
<proteinExistence type="predicted"/>
<evidence type="ECO:0000313" key="3">
    <source>
        <dbReference type="EMBL" id="BAB51888.1"/>
    </source>
</evidence>
<dbReference type="InterPro" id="IPR029068">
    <property type="entry name" value="Glyas_Bleomycin-R_OHBP_Dase"/>
</dbReference>
<protein>
    <submittedName>
        <fullName evidence="3">Mll5435 protein</fullName>
    </submittedName>
</protein>
<dbReference type="HOGENOM" id="CLU_046006_2_0_5"/>
<keyword evidence="1" id="KW-0479">Metal-binding</keyword>
<evidence type="ECO:0000259" key="2">
    <source>
        <dbReference type="PROSITE" id="PS51819"/>
    </source>
</evidence>
<evidence type="ECO:0000313" key="4">
    <source>
        <dbReference type="Proteomes" id="UP000000552"/>
    </source>
</evidence>
<name>Q98BT4_RHILO</name>
<sequence>MNAYACRKAGFGHATAKTQVPPMERTDMKTILRNATLAAAVLGGAGMASADSIPGMRGHDHTGITVPDMKQAVDFFTEVVGCKNAMSFGPFADDKGTFMQDLLGVDPKAVIEQVTMVRCGYGSNIELFKYTAPDQKDLTPKNSDIGGFHIALYVDDVAAAKAYLDGKGVKTRMGPLPVKEGPAAGQTILYFQAPWGLQLEAISYPDGMAYEKGAETVLWSPKNPEK</sequence>
<accession>Q98BT4</accession>
<dbReference type="Pfam" id="PF13669">
    <property type="entry name" value="Glyoxalase_4"/>
    <property type="match status" value="1"/>
</dbReference>
<dbReference type="KEGG" id="mlo:mll5435"/>
<dbReference type="AlphaFoldDB" id="Q98BT4"/>
<dbReference type="GO" id="GO:0046872">
    <property type="term" value="F:metal ion binding"/>
    <property type="evidence" value="ECO:0007669"/>
    <property type="project" value="UniProtKB-KW"/>
</dbReference>
<dbReference type="EMBL" id="BA000012">
    <property type="protein sequence ID" value="BAB51888.1"/>
    <property type="molecule type" value="Genomic_DNA"/>
</dbReference>